<reference evidence="1" key="1">
    <citation type="journal article" date="2020" name="Stud. Mycol.">
        <title>101 Dothideomycetes genomes: a test case for predicting lifestyles and emergence of pathogens.</title>
        <authorList>
            <person name="Haridas S."/>
            <person name="Albert R."/>
            <person name="Binder M."/>
            <person name="Bloem J."/>
            <person name="Labutti K."/>
            <person name="Salamov A."/>
            <person name="Andreopoulos B."/>
            <person name="Baker S."/>
            <person name="Barry K."/>
            <person name="Bills G."/>
            <person name="Bluhm B."/>
            <person name="Cannon C."/>
            <person name="Castanera R."/>
            <person name="Culley D."/>
            <person name="Daum C."/>
            <person name="Ezra D."/>
            <person name="Gonzalez J."/>
            <person name="Henrissat B."/>
            <person name="Kuo A."/>
            <person name="Liang C."/>
            <person name="Lipzen A."/>
            <person name="Lutzoni F."/>
            <person name="Magnuson J."/>
            <person name="Mondo S."/>
            <person name="Nolan M."/>
            <person name="Ohm R."/>
            <person name="Pangilinan J."/>
            <person name="Park H.-J."/>
            <person name="Ramirez L."/>
            <person name="Alfaro M."/>
            <person name="Sun H."/>
            <person name="Tritt A."/>
            <person name="Yoshinaga Y."/>
            <person name="Zwiers L.-H."/>
            <person name="Turgeon B."/>
            <person name="Goodwin S."/>
            <person name="Spatafora J."/>
            <person name="Crous P."/>
            <person name="Grigoriev I."/>
        </authorList>
    </citation>
    <scope>NUCLEOTIDE SEQUENCE</scope>
    <source>
        <strain evidence="1">ATCC 200398</strain>
    </source>
</reference>
<name>A0ACB6Q9Y5_9PLEO</name>
<accession>A0ACB6Q9Y5</accession>
<comment type="caution">
    <text evidence="1">The sequence shown here is derived from an EMBL/GenBank/DDBJ whole genome shotgun (WGS) entry which is preliminary data.</text>
</comment>
<sequence>MDGAGAAGREEKEGTTEKVIDKTTADSANVSVDFATRIPDEGRDIGSGKSLLKSPASEGGRAVEKRRTYLYAVECWDSDIKGSTGIETASCQTIGGAVCLGISVRRVGAATKREPTTAQQRAGALDDWRRSDGYRSSATTVELSSPARKNWDQWPQSIQQPDDTHPPDLSPRINSEGCGWQFIWLSGCLLDTAPRSPPELVAWATLGLTPTIQQAGRDLNTEQRREAKTSGSVTSGPPPFHFPLHLPALPAPPPVHWHPSRKGLSRRLLSCSSILSFPRHLAPEPSRQLEPPSPPDTAVSNSEIWSLTVIELRFNSPSLF</sequence>
<proteinExistence type="predicted"/>
<keyword evidence="2" id="KW-1185">Reference proteome</keyword>
<evidence type="ECO:0000313" key="1">
    <source>
        <dbReference type="EMBL" id="KAF2463345.1"/>
    </source>
</evidence>
<organism evidence="1 2">
    <name type="scientific">Lindgomyces ingoldianus</name>
    <dbReference type="NCBI Taxonomy" id="673940"/>
    <lineage>
        <taxon>Eukaryota</taxon>
        <taxon>Fungi</taxon>
        <taxon>Dikarya</taxon>
        <taxon>Ascomycota</taxon>
        <taxon>Pezizomycotina</taxon>
        <taxon>Dothideomycetes</taxon>
        <taxon>Pleosporomycetidae</taxon>
        <taxon>Pleosporales</taxon>
        <taxon>Lindgomycetaceae</taxon>
        <taxon>Lindgomyces</taxon>
    </lineage>
</organism>
<evidence type="ECO:0000313" key="2">
    <source>
        <dbReference type="Proteomes" id="UP000799755"/>
    </source>
</evidence>
<protein>
    <submittedName>
        <fullName evidence="1">Uncharacterized protein</fullName>
    </submittedName>
</protein>
<dbReference type="EMBL" id="MU003551">
    <property type="protein sequence ID" value="KAF2463345.1"/>
    <property type="molecule type" value="Genomic_DNA"/>
</dbReference>
<dbReference type="Proteomes" id="UP000799755">
    <property type="component" value="Unassembled WGS sequence"/>
</dbReference>
<gene>
    <name evidence="1" type="ORF">BDR25DRAFT_362890</name>
</gene>